<dbReference type="AlphaFoldDB" id="A0AAE1Q466"/>
<evidence type="ECO:0000313" key="2">
    <source>
        <dbReference type="Proteomes" id="UP001292094"/>
    </source>
</evidence>
<proteinExistence type="predicted"/>
<keyword evidence="2" id="KW-1185">Reference proteome</keyword>
<organism evidence="1 2">
    <name type="scientific">Petrolisthes manimaculis</name>
    <dbReference type="NCBI Taxonomy" id="1843537"/>
    <lineage>
        <taxon>Eukaryota</taxon>
        <taxon>Metazoa</taxon>
        <taxon>Ecdysozoa</taxon>
        <taxon>Arthropoda</taxon>
        <taxon>Crustacea</taxon>
        <taxon>Multicrustacea</taxon>
        <taxon>Malacostraca</taxon>
        <taxon>Eumalacostraca</taxon>
        <taxon>Eucarida</taxon>
        <taxon>Decapoda</taxon>
        <taxon>Pleocyemata</taxon>
        <taxon>Anomura</taxon>
        <taxon>Galatheoidea</taxon>
        <taxon>Porcellanidae</taxon>
        <taxon>Petrolisthes</taxon>
    </lineage>
</organism>
<sequence length="98" mass="11002">MRIGKREGHRMEMRVIRTVEKQCGVSFVSPRGLRPPVTKLPTLLPLPPTQPLAAACHLWKYTSPLLVLPPQKGLHPYLSLSVIYSPIHPCICCRLLPT</sequence>
<accession>A0AAE1Q466</accession>
<comment type="caution">
    <text evidence="1">The sequence shown here is derived from an EMBL/GenBank/DDBJ whole genome shotgun (WGS) entry which is preliminary data.</text>
</comment>
<dbReference type="Proteomes" id="UP001292094">
    <property type="component" value="Unassembled WGS sequence"/>
</dbReference>
<dbReference type="EMBL" id="JAWZYT010000862">
    <property type="protein sequence ID" value="KAK4318132.1"/>
    <property type="molecule type" value="Genomic_DNA"/>
</dbReference>
<gene>
    <name evidence="1" type="ORF">Pmani_010848</name>
</gene>
<name>A0AAE1Q466_9EUCA</name>
<reference evidence="1" key="1">
    <citation type="submission" date="2023-11" db="EMBL/GenBank/DDBJ databases">
        <title>Genome assemblies of two species of porcelain crab, Petrolisthes cinctipes and Petrolisthes manimaculis (Anomura: Porcellanidae).</title>
        <authorList>
            <person name="Angst P."/>
        </authorList>
    </citation>
    <scope>NUCLEOTIDE SEQUENCE</scope>
    <source>
        <strain evidence="1">PB745_02</strain>
        <tissue evidence="1">Gill</tissue>
    </source>
</reference>
<evidence type="ECO:0000313" key="1">
    <source>
        <dbReference type="EMBL" id="KAK4318132.1"/>
    </source>
</evidence>
<protein>
    <submittedName>
        <fullName evidence="1">Uncharacterized protein</fullName>
    </submittedName>
</protein>